<proteinExistence type="predicted"/>
<organism evidence="2 3">
    <name type="scientific">Xiphophorus couchianus</name>
    <name type="common">Monterrey platyfish</name>
    <dbReference type="NCBI Taxonomy" id="32473"/>
    <lineage>
        <taxon>Eukaryota</taxon>
        <taxon>Metazoa</taxon>
        <taxon>Chordata</taxon>
        <taxon>Craniata</taxon>
        <taxon>Vertebrata</taxon>
        <taxon>Euteleostomi</taxon>
        <taxon>Actinopterygii</taxon>
        <taxon>Neopterygii</taxon>
        <taxon>Teleostei</taxon>
        <taxon>Neoteleostei</taxon>
        <taxon>Acanthomorphata</taxon>
        <taxon>Ovalentaria</taxon>
        <taxon>Atherinomorphae</taxon>
        <taxon>Cyprinodontiformes</taxon>
        <taxon>Poeciliidae</taxon>
        <taxon>Poeciliinae</taxon>
        <taxon>Xiphophorus</taxon>
    </lineage>
</organism>
<keyword evidence="1" id="KW-1015">Disulfide bond</keyword>
<dbReference type="AlphaFoldDB" id="A0A3B5LC65"/>
<dbReference type="GO" id="GO:0006493">
    <property type="term" value="P:protein O-linked glycosylation"/>
    <property type="evidence" value="ECO:0007669"/>
    <property type="project" value="TreeGrafter"/>
</dbReference>
<reference evidence="2" key="2">
    <citation type="submission" date="2025-09" db="UniProtKB">
        <authorList>
            <consortium name="Ensembl"/>
        </authorList>
    </citation>
    <scope>IDENTIFICATION</scope>
</reference>
<dbReference type="GO" id="GO:0004653">
    <property type="term" value="F:polypeptide N-acetylgalactosaminyltransferase activity"/>
    <property type="evidence" value="ECO:0007669"/>
    <property type="project" value="TreeGrafter"/>
</dbReference>
<evidence type="ECO:0000313" key="3">
    <source>
        <dbReference type="Proteomes" id="UP000261380"/>
    </source>
</evidence>
<name>A0A3B5LC65_9TELE</name>
<dbReference type="SUPFAM" id="SSF50370">
    <property type="entry name" value="Ricin B-like lectins"/>
    <property type="match status" value="1"/>
</dbReference>
<dbReference type="PANTHER" id="PTHR11675">
    <property type="entry name" value="N-ACETYLGALACTOSAMINYLTRANSFERASE"/>
    <property type="match status" value="1"/>
</dbReference>
<dbReference type="Gene3D" id="3.90.550.10">
    <property type="entry name" value="Spore Coat Polysaccharide Biosynthesis Protein SpsA, Chain A"/>
    <property type="match status" value="1"/>
</dbReference>
<dbReference type="Proteomes" id="UP000261380">
    <property type="component" value="Unplaced"/>
</dbReference>
<protein>
    <recommendedName>
        <fullName evidence="4">Ricin B lectin domain-containing protein</fullName>
    </recommendedName>
</protein>
<evidence type="ECO:0000313" key="2">
    <source>
        <dbReference type="Ensembl" id="ENSXCOP00000008437.1"/>
    </source>
</evidence>
<dbReference type="GeneTree" id="ENSGT00940000160161"/>
<evidence type="ECO:0008006" key="4">
    <source>
        <dbReference type="Google" id="ProtNLM"/>
    </source>
</evidence>
<accession>A0A3B5LC65</accession>
<keyword evidence="3" id="KW-1185">Reference proteome</keyword>
<dbReference type="Ensembl" id="ENSXCOT00000008543.1">
    <property type="protein sequence ID" value="ENSXCOP00000008437.1"/>
    <property type="gene ID" value="ENSXCOG00000006471.1"/>
</dbReference>
<sequence length="246" mass="28645">MKIYGGENVELGIRVWTCGGSVEVVPCSKIAHIERFHKPYLPDLTPAMKRNALRVAEIWMDEYKHNINLAWNIPFENHGIDIGDVSERKKLRERLNCKPFKWYLDNVYPKLDPWDNLLAYGALKNLDSELCMDQGPVPGDTPISFDCHYYGPQVRETVGTGHKQRCGKSHKYNDNRCLTDRGEKKTEPGLFNCKEAMQKGMGIYWDFTQVRLQNQFRLTAPFKRKLLSFIECTGQRWKIQNLIKDF</sequence>
<evidence type="ECO:0000256" key="1">
    <source>
        <dbReference type="ARBA" id="ARBA00023157"/>
    </source>
</evidence>
<dbReference type="SUPFAM" id="SSF53448">
    <property type="entry name" value="Nucleotide-diphospho-sugar transferases"/>
    <property type="match status" value="1"/>
</dbReference>
<dbReference type="FunFam" id="3.90.550.10:FF:000192">
    <property type="entry name" value="Polypeptide N-acetylgalactosaminyltransferase 9"/>
    <property type="match status" value="1"/>
</dbReference>
<dbReference type="InterPro" id="IPR029044">
    <property type="entry name" value="Nucleotide-diphossugar_trans"/>
</dbReference>
<dbReference type="InterPro" id="IPR035992">
    <property type="entry name" value="Ricin_B-like_lectins"/>
</dbReference>
<dbReference type="GO" id="GO:0005794">
    <property type="term" value="C:Golgi apparatus"/>
    <property type="evidence" value="ECO:0007669"/>
    <property type="project" value="TreeGrafter"/>
</dbReference>
<reference evidence="2" key="1">
    <citation type="submission" date="2025-08" db="UniProtKB">
        <authorList>
            <consortium name="Ensembl"/>
        </authorList>
    </citation>
    <scope>IDENTIFICATION</scope>
</reference>
<dbReference type="PANTHER" id="PTHR11675:SF50">
    <property type="entry name" value="POLYPEPTIDE N-ACETYLGALACTOSAMINYLTRANSFERASE 8-RELATED"/>
    <property type="match status" value="1"/>
</dbReference>